<dbReference type="GeneID" id="36328135"/>
<gene>
    <name evidence="1" type="ORF">POSPLADRAFT_1099666</name>
</gene>
<dbReference type="AlphaFoldDB" id="A0A1X6MK01"/>
<organism evidence="1 2">
    <name type="scientific">Postia placenta MAD-698-R-SB12</name>
    <dbReference type="NCBI Taxonomy" id="670580"/>
    <lineage>
        <taxon>Eukaryota</taxon>
        <taxon>Fungi</taxon>
        <taxon>Dikarya</taxon>
        <taxon>Basidiomycota</taxon>
        <taxon>Agaricomycotina</taxon>
        <taxon>Agaricomycetes</taxon>
        <taxon>Polyporales</taxon>
        <taxon>Adustoporiaceae</taxon>
        <taxon>Rhodonia</taxon>
    </lineage>
</organism>
<proteinExistence type="predicted"/>
<accession>A0A1X6MK01</accession>
<name>A0A1X6MK01_9APHY</name>
<keyword evidence="2" id="KW-1185">Reference proteome</keyword>
<sequence>MGRLGQAVHVGPCAAGLCAACRRGHGGRRYVDCAGGEGGAGNAAGIVGGGAVLVEVLEGATTPFDVPEPEASALLMMTGVNLDAVEDLPALPKLKEFSLKRLDPAAGVECEGLHSRAIVDLEEHRRSGGCCGISSMPLVDSIPYHETRDSAGAEASVWKDDLAFGVTLALAVPDVDLRKLAGAYPAATIAAVVARLFNSAVLVDVDGSLLSRCRGV</sequence>
<evidence type="ECO:0000313" key="1">
    <source>
        <dbReference type="EMBL" id="OSX56586.1"/>
    </source>
</evidence>
<reference evidence="1 2" key="1">
    <citation type="submission" date="2017-04" db="EMBL/GenBank/DDBJ databases">
        <title>Genome Sequence of the Model Brown-Rot Fungus Postia placenta SB12.</title>
        <authorList>
            <consortium name="DOE Joint Genome Institute"/>
            <person name="Gaskell J."/>
            <person name="Kersten P."/>
            <person name="Larrondo L.F."/>
            <person name="Canessa P."/>
            <person name="Martinez D."/>
            <person name="Hibbett D."/>
            <person name="Schmoll M."/>
            <person name="Kubicek C.P."/>
            <person name="Martinez A.T."/>
            <person name="Yadav J."/>
            <person name="Master E."/>
            <person name="Magnuson J.K."/>
            <person name="James T."/>
            <person name="Yaver D."/>
            <person name="Berka R."/>
            <person name="Labutti K."/>
            <person name="Lipzen A."/>
            <person name="Aerts A."/>
            <person name="Barry K."/>
            <person name="Henrissat B."/>
            <person name="Blanchette R."/>
            <person name="Grigoriev I."/>
            <person name="Cullen D."/>
        </authorList>
    </citation>
    <scope>NUCLEOTIDE SEQUENCE [LARGE SCALE GENOMIC DNA]</scope>
    <source>
        <strain evidence="1 2">MAD-698-R-SB12</strain>
    </source>
</reference>
<dbReference type="EMBL" id="KZ110612">
    <property type="protein sequence ID" value="OSX56586.1"/>
    <property type="molecule type" value="Genomic_DNA"/>
</dbReference>
<dbReference type="Proteomes" id="UP000194127">
    <property type="component" value="Unassembled WGS sequence"/>
</dbReference>
<evidence type="ECO:0000313" key="2">
    <source>
        <dbReference type="Proteomes" id="UP000194127"/>
    </source>
</evidence>
<protein>
    <submittedName>
        <fullName evidence="1">Uncharacterized protein</fullName>
    </submittedName>
</protein>
<dbReference type="RefSeq" id="XP_024333380.1">
    <property type="nucleotide sequence ID" value="XM_024483186.1"/>
</dbReference>
<feature type="non-terminal residue" evidence="1">
    <location>
        <position position="216"/>
    </location>
</feature>